<dbReference type="Proteomes" id="UP000242763">
    <property type="component" value="Unassembled WGS sequence"/>
</dbReference>
<dbReference type="Pfam" id="PF08238">
    <property type="entry name" value="Sel1"/>
    <property type="match status" value="5"/>
</dbReference>
<dbReference type="SUPFAM" id="SSF81901">
    <property type="entry name" value="HCP-like"/>
    <property type="match status" value="1"/>
</dbReference>
<dbReference type="EMBL" id="FORF01000002">
    <property type="protein sequence ID" value="SFI45694.1"/>
    <property type="molecule type" value="Genomic_DNA"/>
</dbReference>
<dbReference type="SMART" id="SM00671">
    <property type="entry name" value="SEL1"/>
    <property type="match status" value="5"/>
</dbReference>
<dbReference type="PANTHER" id="PTHR11102">
    <property type="entry name" value="SEL-1-LIKE PROTEIN"/>
    <property type="match status" value="1"/>
</dbReference>
<dbReference type="AlphaFoldDB" id="A0A1I3ICI1"/>
<dbReference type="RefSeq" id="WP_091518217.1">
    <property type="nucleotide sequence ID" value="NZ_FORF01000002.1"/>
</dbReference>
<name>A0A1I3ICI1_9HYPH</name>
<proteinExistence type="predicted"/>
<accession>A0A1I3ICI1</accession>
<dbReference type="OrthoDB" id="9797030at2"/>
<dbReference type="InterPro" id="IPR006597">
    <property type="entry name" value="Sel1-like"/>
</dbReference>
<dbReference type="InterPro" id="IPR011990">
    <property type="entry name" value="TPR-like_helical_dom_sf"/>
</dbReference>
<dbReference type="InterPro" id="IPR050767">
    <property type="entry name" value="Sel1_AlgK"/>
</dbReference>
<organism evidence="1 2">
    <name type="scientific">Aquamicrobium aerolatum DSM 21857</name>
    <dbReference type="NCBI Taxonomy" id="1121003"/>
    <lineage>
        <taxon>Bacteria</taxon>
        <taxon>Pseudomonadati</taxon>
        <taxon>Pseudomonadota</taxon>
        <taxon>Alphaproteobacteria</taxon>
        <taxon>Hyphomicrobiales</taxon>
        <taxon>Phyllobacteriaceae</taxon>
        <taxon>Aerobium</taxon>
    </lineage>
</organism>
<dbReference type="Gene3D" id="1.25.40.10">
    <property type="entry name" value="Tetratricopeptide repeat domain"/>
    <property type="match status" value="2"/>
</dbReference>
<evidence type="ECO:0008006" key="3">
    <source>
        <dbReference type="Google" id="ProtNLM"/>
    </source>
</evidence>
<reference evidence="2" key="1">
    <citation type="submission" date="2016-10" db="EMBL/GenBank/DDBJ databases">
        <authorList>
            <person name="Varghese N."/>
            <person name="Submissions S."/>
        </authorList>
    </citation>
    <scope>NUCLEOTIDE SEQUENCE [LARGE SCALE GENOMIC DNA]</scope>
    <source>
        <strain evidence="2">DSM 21857</strain>
    </source>
</reference>
<keyword evidence="2" id="KW-1185">Reference proteome</keyword>
<dbReference type="PANTHER" id="PTHR11102:SF160">
    <property type="entry name" value="ERAD-ASSOCIATED E3 UBIQUITIN-PROTEIN LIGASE COMPONENT HRD3"/>
    <property type="match status" value="1"/>
</dbReference>
<gene>
    <name evidence="1" type="ORF">SAMN03080618_00516</name>
</gene>
<dbReference type="STRING" id="1121003.SAMN03080618_00516"/>
<evidence type="ECO:0000313" key="2">
    <source>
        <dbReference type="Proteomes" id="UP000242763"/>
    </source>
</evidence>
<protein>
    <recommendedName>
        <fullName evidence="3">TPR repeat</fullName>
    </recommendedName>
</protein>
<evidence type="ECO:0000313" key="1">
    <source>
        <dbReference type="EMBL" id="SFI45694.1"/>
    </source>
</evidence>
<sequence>MRWLERFRPTRKADSDMASALAAARSGDYAVALAIWEPLARAGNARAQNNIAACFSAGHGVEADPALAAKWLRLSAESGDPVGQRNLATLHFRGEGVAQDDAEAMRLYHLAADQDDAVALDMLSWMFAEQGDYDEARHLAERAAGHGVAASMTRLGNLYHDALGVERDPISAVEWWQKAAQLGDADAQAMLGAAHHTGSGVARNPVLALAWLLRARDGGSKLAGNFIPAVREALTAEERAEAERRSLAQLTELALP</sequence>